<feature type="domain" description="HTH luxR-type" evidence="4">
    <location>
        <begin position="781"/>
        <end position="845"/>
    </location>
</feature>
<dbReference type="RefSeq" id="WP_187768544.1">
    <property type="nucleotide sequence ID" value="NZ_JACTVM010000001.1"/>
</dbReference>
<evidence type="ECO:0000313" key="6">
    <source>
        <dbReference type="Proteomes" id="UP000620591"/>
    </source>
</evidence>
<dbReference type="InterPro" id="IPR000792">
    <property type="entry name" value="Tscrpt_reg_LuxR_C"/>
</dbReference>
<dbReference type="PANTHER" id="PTHR44688:SF16">
    <property type="entry name" value="DNA-BINDING TRANSCRIPTIONAL ACTIVATOR DEVR_DOSR"/>
    <property type="match status" value="1"/>
</dbReference>
<dbReference type="SUPFAM" id="SSF46894">
    <property type="entry name" value="C-terminal effector domain of the bipartite response regulators"/>
    <property type="match status" value="1"/>
</dbReference>
<organism evidence="5 6">
    <name type="scientific">Aeromicrobium senzhongii</name>
    <dbReference type="NCBI Taxonomy" id="2663859"/>
    <lineage>
        <taxon>Bacteria</taxon>
        <taxon>Bacillati</taxon>
        <taxon>Actinomycetota</taxon>
        <taxon>Actinomycetes</taxon>
        <taxon>Propionibacteriales</taxon>
        <taxon>Nocardioidaceae</taxon>
        <taxon>Aeromicrobium</taxon>
    </lineage>
</organism>
<evidence type="ECO:0000256" key="3">
    <source>
        <dbReference type="ARBA" id="ARBA00023163"/>
    </source>
</evidence>
<dbReference type="Pfam" id="PF00196">
    <property type="entry name" value="GerE"/>
    <property type="match status" value="1"/>
</dbReference>
<dbReference type="InterPro" id="IPR036388">
    <property type="entry name" value="WH-like_DNA-bd_sf"/>
</dbReference>
<dbReference type="Pfam" id="PF13191">
    <property type="entry name" value="AAA_16"/>
    <property type="match status" value="1"/>
</dbReference>
<comment type="caution">
    <text evidence="5">The sequence shown here is derived from an EMBL/GenBank/DDBJ whole genome shotgun (WGS) entry which is preliminary data.</text>
</comment>
<dbReference type="InterPro" id="IPR016032">
    <property type="entry name" value="Sig_transdc_resp-reg_C-effctor"/>
</dbReference>
<dbReference type="SUPFAM" id="SSF52540">
    <property type="entry name" value="P-loop containing nucleoside triphosphate hydrolases"/>
    <property type="match status" value="1"/>
</dbReference>
<dbReference type="GO" id="GO:0006355">
    <property type="term" value="P:regulation of DNA-templated transcription"/>
    <property type="evidence" value="ECO:0007669"/>
    <property type="project" value="InterPro"/>
</dbReference>
<dbReference type="AlphaFoldDB" id="A0A8I0ERU4"/>
<accession>A0A8I0ERU4</accession>
<evidence type="ECO:0000256" key="2">
    <source>
        <dbReference type="ARBA" id="ARBA00023125"/>
    </source>
</evidence>
<protein>
    <submittedName>
        <fullName evidence="5">AAA family ATPase</fullName>
    </submittedName>
</protein>
<evidence type="ECO:0000313" key="5">
    <source>
        <dbReference type="EMBL" id="MBC9225256.1"/>
    </source>
</evidence>
<evidence type="ECO:0000259" key="4">
    <source>
        <dbReference type="PROSITE" id="PS50043"/>
    </source>
</evidence>
<dbReference type="Gene3D" id="1.10.10.10">
    <property type="entry name" value="Winged helix-like DNA-binding domain superfamily/Winged helix DNA-binding domain"/>
    <property type="match status" value="1"/>
</dbReference>
<dbReference type="PANTHER" id="PTHR44688">
    <property type="entry name" value="DNA-BINDING TRANSCRIPTIONAL ACTIVATOR DEVR_DOSR"/>
    <property type="match status" value="1"/>
</dbReference>
<dbReference type="PROSITE" id="PS50043">
    <property type="entry name" value="HTH_LUXR_2"/>
    <property type="match status" value="1"/>
</dbReference>
<keyword evidence="1" id="KW-0805">Transcription regulation</keyword>
<dbReference type="InterPro" id="IPR041664">
    <property type="entry name" value="AAA_16"/>
</dbReference>
<dbReference type="SMART" id="SM00421">
    <property type="entry name" value="HTH_LUXR"/>
    <property type="match status" value="1"/>
</dbReference>
<dbReference type="GO" id="GO:0003677">
    <property type="term" value="F:DNA binding"/>
    <property type="evidence" value="ECO:0007669"/>
    <property type="project" value="UniProtKB-KW"/>
</dbReference>
<dbReference type="CDD" id="cd06170">
    <property type="entry name" value="LuxR_C_like"/>
    <property type="match status" value="1"/>
</dbReference>
<name>A0A8I0ERU4_9ACTN</name>
<dbReference type="PROSITE" id="PS00622">
    <property type="entry name" value="HTH_LUXR_1"/>
    <property type="match status" value="1"/>
</dbReference>
<dbReference type="SMART" id="SM00382">
    <property type="entry name" value="AAA"/>
    <property type="match status" value="1"/>
</dbReference>
<keyword evidence="3" id="KW-0804">Transcription</keyword>
<dbReference type="PRINTS" id="PR00038">
    <property type="entry name" value="HTHLUXR"/>
</dbReference>
<evidence type="ECO:0000256" key="1">
    <source>
        <dbReference type="ARBA" id="ARBA00023015"/>
    </source>
</evidence>
<reference evidence="5" key="1">
    <citation type="submission" date="2020-09" db="EMBL/GenBank/DDBJ databases">
        <title>Novel species in genus Aeromicrobium.</title>
        <authorList>
            <person name="Zhang G."/>
        </authorList>
    </citation>
    <scope>NUCLEOTIDE SEQUENCE</scope>
    <source>
        <strain evidence="5">Zg-636</strain>
    </source>
</reference>
<proteinExistence type="predicted"/>
<dbReference type="EMBL" id="JACTVM010000001">
    <property type="protein sequence ID" value="MBC9225256.1"/>
    <property type="molecule type" value="Genomic_DNA"/>
</dbReference>
<dbReference type="InterPro" id="IPR027417">
    <property type="entry name" value="P-loop_NTPase"/>
</dbReference>
<keyword evidence="2" id="KW-0238">DNA-binding</keyword>
<dbReference type="Gene3D" id="3.40.50.300">
    <property type="entry name" value="P-loop containing nucleotide triphosphate hydrolases"/>
    <property type="match status" value="1"/>
</dbReference>
<dbReference type="InterPro" id="IPR003593">
    <property type="entry name" value="AAA+_ATPase"/>
</dbReference>
<gene>
    <name evidence="5" type="ORF">IBG24_02870</name>
</gene>
<sequence>MERSWPLTGRDDQAHKVAAALRPGGAGIVVAGPAGVGKTRLVREALGTHARDAVWAHASRATRSVPLGVFAGIVDAPDSPPAGAVAQVLAEIVRCRPSVLVVDDAHLLDDHSAIVVHRITMRRLAPVVATVRSSEPAPDPVTALWKDDHLPRIDLEPLDPGETGTLLARVLGGPVELASAQRLWSLTRGSPLFMRHLLEGEVAAGRFNAESGLWRWMSEPTITPELADLLGLEIGALKLGVRDVLDVVTLAEPVDLATLAALTSTEDVEQAEQRRLIRVDTSVARLAHPLYGEVRRSAMGTVRARRLRGLVARTLPVEPDPIPRAVLTVDSDLPPDPVLFLDAAQRATSLYDLPLAERLARAAAADGDPVARLTLAATLSWLSRGIEAEHALVALVRDSPDPVMRAMAHLHRAGNLLWTLGRAQDARRAVEEARASGALPLHVEAMSLALDVAGGDVRGVLEKGPEVLRADLPDDLARILVASAVTGAAAVTGASDLLAEAAAVGGLTAETVPAVIPGFGLVDLHVLGHRLAGTPSLASDPAHRMHASAADLPAPARLMGLVVAGHAALARGEVREARGLLQEAWAGLATSGHEFRYRCRTLLATAHALAGDATAAAALAPELTDSHPAYVLLAPDDVLAHAWSAAAAGSVTQARRHALDAALLSREMGAEAYEVVAWQTVVQLGDPAAAIARLAELERVGPRAVVALAHARALTDAEAETLLRVSGDWARLGDLVPAGDAAAQAADLHRGAGRHGSAMSATAHARDLAARSGVRTPALTSALRPLPLTAREREIVTLAARGLSNREVAERLTLSVRTVEGHLYRAGAKLGVSDRAVFADVLGLE</sequence>
<dbReference type="Proteomes" id="UP000620591">
    <property type="component" value="Unassembled WGS sequence"/>
</dbReference>